<sequence>MATDTRFMGNSIEELLVAIAEGVREAQSALDTAPQFDGNGRPLSTYHLPFLDFTIRVEMTTQTDSGGRPVALLIAAPKSSTTSGTQSQVSGRLIAVPPGEGLPVPRMSVSTGGNIGGVATISVKVTNSAGETLANQPIELNIDTAASTTLSTARGASFSRLPGTRLEAAVLTTGSDGVATTRLLIDPQQSARQVVVVNATLGVASARGAIPLEEVG</sequence>
<name>A0A4Y8ZSL1_9SPHN</name>
<dbReference type="EMBL" id="SPDV01000020">
    <property type="protein sequence ID" value="TFI58105.1"/>
    <property type="molecule type" value="Genomic_DNA"/>
</dbReference>
<evidence type="ECO:0000313" key="2">
    <source>
        <dbReference type="Proteomes" id="UP000298213"/>
    </source>
</evidence>
<organism evidence="1 2">
    <name type="scientific">Sphingomonas parva</name>
    <dbReference type="NCBI Taxonomy" id="2555898"/>
    <lineage>
        <taxon>Bacteria</taxon>
        <taxon>Pseudomonadati</taxon>
        <taxon>Pseudomonadota</taxon>
        <taxon>Alphaproteobacteria</taxon>
        <taxon>Sphingomonadales</taxon>
        <taxon>Sphingomonadaceae</taxon>
        <taxon>Sphingomonas</taxon>
    </lineage>
</organism>
<keyword evidence="2" id="KW-1185">Reference proteome</keyword>
<evidence type="ECO:0000313" key="1">
    <source>
        <dbReference type="EMBL" id="TFI58105.1"/>
    </source>
</evidence>
<dbReference type="RefSeq" id="WP_135087038.1">
    <property type="nucleotide sequence ID" value="NZ_SPDV01000020.1"/>
</dbReference>
<proteinExistence type="predicted"/>
<reference evidence="1 2" key="1">
    <citation type="submission" date="2019-03" db="EMBL/GenBank/DDBJ databases">
        <title>Genome sequence of Sphingomonas sp. 17J27-24.</title>
        <authorList>
            <person name="Kim M."/>
            <person name="Maeng S."/>
            <person name="Sathiyaraj S."/>
        </authorList>
    </citation>
    <scope>NUCLEOTIDE SEQUENCE [LARGE SCALE GENOMIC DNA]</scope>
    <source>
        <strain evidence="1 2">17J27-24</strain>
    </source>
</reference>
<dbReference type="AlphaFoldDB" id="A0A4Y8ZSL1"/>
<comment type="caution">
    <text evidence="1">The sequence shown here is derived from an EMBL/GenBank/DDBJ whole genome shotgun (WGS) entry which is preliminary data.</text>
</comment>
<dbReference type="OrthoDB" id="1187245at2"/>
<protein>
    <submittedName>
        <fullName evidence="1">Uncharacterized protein</fullName>
    </submittedName>
</protein>
<accession>A0A4Y8ZSL1</accession>
<dbReference type="Proteomes" id="UP000298213">
    <property type="component" value="Unassembled WGS sequence"/>
</dbReference>
<gene>
    <name evidence="1" type="ORF">E2493_11935</name>
</gene>